<evidence type="ECO:0000256" key="1">
    <source>
        <dbReference type="SAM" id="SignalP"/>
    </source>
</evidence>
<comment type="caution">
    <text evidence="2">The sequence shown here is derived from an EMBL/GenBank/DDBJ whole genome shotgun (WGS) entry which is preliminary data.</text>
</comment>
<dbReference type="EMBL" id="JAWJZY010000003">
    <property type="protein sequence ID" value="MEE8659073.1"/>
    <property type="molecule type" value="Genomic_DNA"/>
</dbReference>
<accession>A0ABU7U2W4</accession>
<sequence>MTLLTSRRLGLLAVILALPSCGDPTPPPQTAEFDPVTQQQQLTAMHDEYERDNALAYQYQMMQAQQRAAEATARRKP</sequence>
<dbReference type="RefSeq" id="WP_394819933.1">
    <property type="nucleotide sequence ID" value="NZ_JAWJZY010000003.1"/>
</dbReference>
<organism evidence="2 3">
    <name type="scientific">Sorlinia euscelidii</name>
    <dbReference type="NCBI Taxonomy" id="3081148"/>
    <lineage>
        <taxon>Bacteria</taxon>
        <taxon>Pseudomonadati</taxon>
        <taxon>Pseudomonadota</taxon>
        <taxon>Alphaproteobacteria</taxon>
        <taxon>Acetobacterales</taxon>
        <taxon>Acetobacteraceae</taxon>
        <taxon>Sorlinia</taxon>
    </lineage>
</organism>
<reference evidence="2 3" key="1">
    <citation type="submission" date="2023-10" db="EMBL/GenBank/DDBJ databases">
        <title>Sorlinia euscelidii gen. nov., sp. nov., an acetic acid bacteria isolated from the gut of Euscelidius variegatus emitter.</title>
        <authorList>
            <person name="Michoud G."/>
            <person name="Marasco R."/>
            <person name="Seferji K."/>
            <person name="Gonella E."/>
            <person name="Garuglieri E."/>
            <person name="Alma A."/>
            <person name="Mapelli F."/>
            <person name="Borin S."/>
            <person name="Daffonchio D."/>
            <person name="Crotti E."/>
        </authorList>
    </citation>
    <scope>NUCLEOTIDE SEQUENCE [LARGE SCALE GENOMIC DNA]</scope>
    <source>
        <strain evidence="2 3">EV16P</strain>
    </source>
</reference>
<feature type="signal peptide" evidence="1">
    <location>
        <begin position="1"/>
        <end position="22"/>
    </location>
</feature>
<keyword evidence="1" id="KW-0732">Signal</keyword>
<evidence type="ECO:0000313" key="3">
    <source>
        <dbReference type="Proteomes" id="UP001312908"/>
    </source>
</evidence>
<feature type="chain" id="PRO_5046669580" evidence="1">
    <location>
        <begin position="23"/>
        <end position="77"/>
    </location>
</feature>
<proteinExistence type="predicted"/>
<name>A0ABU7U2W4_9PROT</name>
<evidence type="ECO:0000313" key="2">
    <source>
        <dbReference type="EMBL" id="MEE8659073.1"/>
    </source>
</evidence>
<gene>
    <name evidence="2" type="ORF">DOFOFD_08615</name>
</gene>
<keyword evidence="3" id="KW-1185">Reference proteome</keyword>
<dbReference type="Proteomes" id="UP001312908">
    <property type="component" value="Unassembled WGS sequence"/>
</dbReference>
<protein>
    <submittedName>
        <fullName evidence="2">Uncharacterized protein</fullName>
    </submittedName>
</protein>